<evidence type="ECO:0000259" key="3">
    <source>
        <dbReference type="Pfam" id="PF17761"/>
    </source>
</evidence>
<dbReference type="PANTHER" id="PTHR30547:SF5">
    <property type="entry name" value="NUCLEASE YHCG-RELATED"/>
    <property type="match status" value="1"/>
</dbReference>
<dbReference type="InterPro" id="IPR053148">
    <property type="entry name" value="PD-DEXK-like_domain"/>
</dbReference>
<dbReference type="GO" id="GO:0003676">
    <property type="term" value="F:nucleic acid binding"/>
    <property type="evidence" value="ECO:0007669"/>
    <property type="project" value="InterPro"/>
</dbReference>
<accession>A0A852YKS8</accession>
<feature type="domain" description="YhcG PDDEXK nuclease" evidence="2">
    <location>
        <begin position="179"/>
        <end position="332"/>
    </location>
</feature>
<feature type="domain" description="YhcG N-terminal" evidence="3">
    <location>
        <begin position="18"/>
        <end position="156"/>
    </location>
</feature>
<evidence type="ECO:0000259" key="2">
    <source>
        <dbReference type="Pfam" id="PF06250"/>
    </source>
</evidence>
<feature type="region of interest" description="Disordered" evidence="1">
    <location>
        <begin position="339"/>
        <end position="376"/>
    </location>
</feature>
<comment type="caution">
    <text evidence="4">The sequence shown here is derived from an EMBL/GenBank/DDBJ whole genome shotgun (WGS) entry which is preliminary data.</text>
</comment>
<dbReference type="EMBL" id="JACBZY010000001">
    <property type="protein sequence ID" value="NYG98339.1"/>
    <property type="molecule type" value="Genomic_DNA"/>
</dbReference>
<dbReference type="PANTHER" id="PTHR30547">
    <property type="entry name" value="UNCHARACTERIZED PROTEIN YHCG-RELATED"/>
    <property type="match status" value="1"/>
</dbReference>
<dbReference type="Pfam" id="PF17761">
    <property type="entry name" value="DUF1016_N"/>
    <property type="match status" value="1"/>
</dbReference>
<dbReference type="Pfam" id="PF06250">
    <property type="entry name" value="YhcG_C"/>
    <property type="match status" value="1"/>
</dbReference>
<name>A0A852YKS8_9MICO</name>
<keyword evidence="4" id="KW-0540">Nuclease</keyword>
<dbReference type="InterPro" id="IPR009362">
    <property type="entry name" value="YhcG_C"/>
</dbReference>
<reference evidence="4 5" key="1">
    <citation type="submission" date="2020-07" db="EMBL/GenBank/DDBJ databases">
        <title>Sequencing the genomes of 1000 actinobacteria strains.</title>
        <authorList>
            <person name="Klenk H.-P."/>
        </authorList>
    </citation>
    <scope>NUCLEOTIDE SEQUENCE [LARGE SCALE GENOMIC DNA]</scope>
    <source>
        <strain evidence="4 5">DSM 23141</strain>
    </source>
</reference>
<sequence>MAEITPAPGWYPELLDSVAGRIETARQRTRLAANSDLVGAYFEIGRDILARQTEEGWGASVIDRLSADLTERFHGVTGFSPRNLRYMRTFAKEWTGGADGSILQAPLAELPWYHHIALLTKLDDRDSRLWYAAKAVDQGWSRDILVHHIESRLHEREGRAVTNFATTLAPADSELAQAFTRDPYVFDFLGMADVKLERDLENALLNHIEHFLLELGAGFAFVGRQKVLDVGGDEFRIDLLFYHLRLRRYVVIELKVGGFRPEHVGQLNFYLNVVDDQLRHPDDQPSIGILLCKSKNDIVVEYALRGVETPMGVAEWIAADGRALPAELAEYLPSAAALEAELRDPDDASTAAASTPQPDGETELADPASTLSTEEH</sequence>
<dbReference type="Gene3D" id="3.40.1350.10">
    <property type="match status" value="1"/>
</dbReference>
<evidence type="ECO:0000313" key="5">
    <source>
        <dbReference type="Proteomes" id="UP000553888"/>
    </source>
</evidence>
<keyword evidence="5" id="KW-1185">Reference proteome</keyword>
<keyword evidence="4" id="KW-0255">Endonuclease</keyword>
<evidence type="ECO:0000256" key="1">
    <source>
        <dbReference type="SAM" id="MobiDB-lite"/>
    </source>
</evidence>
<evidence type="ECO:0000313" key="4">
    <source>
        <dbReference type="EMBL" id="NYG98339.1"/>
    </source>
</evidence>
<dbReference type="InterPro" id="IPR041527">
    <property type="entry name" value="YhcG_N"/>
</dbReference>
<gene>
    <name evidence="4" type="ORF">BJ979_000965</name>
</gene>
<organism evidence="4 5">
    <name type="scientific">Schumannella luteola</name>
    <dbReference type="NCBI Taxonomy" id="472059"/>
    <lineage>
        <taxon>Bacteria</taxon>
        <taxon>Bacillati</taxon>
        <taxon>Actinomycetota</taxon>
        <taxon>Actinomycetes</taxon>
        <taxon>Micrococcales</taxon>
        <taxon>Microbacteriaceae</taxon>
        <taxon>Schumannella</taxon>
    </lineage>
</organism>
<dbReference type="AlphaFoldDB" id="A0A852YKS8"/>
<feature type="compositionally biased region" description="Low complexity" evidence="1">
    <location>
        <begin position="348"/>
        <end position="359"/>
    </location>
</feature>
<dbReference type="Proteomes" id="UP000553888">
    <property type="component" value="Unassembled WGS sequence"/>
</dbReference>
<dbReference type="InterPro" id="IPR011856">
    <property type="entry name" value="tRNA_endonuc-like_dom_sf"/>
</dbReference>
<protein>
    <submittedName>
        <fullName evidence="4">Putative nuclease of restriction endonuclease-like (RecB) superfamily</fullName>
    </submittedName>
</protein>
<dbReference type="GO" id="GO:0004519">
    <property type="term" value="F:endonuclease activity"/>
    <property type="evidence" value="ECO:0007669"/>
    <property type="project" value="UniProtKB-KW"/>
</dbReference>
<dbReference type="RefSeq" id="WP_179565708.1">
    <property type="nucleotide sequence ID" value="NZ_JACBZY010000001.1"/>
</dbReference>
<keyword evidence="4" id="KW-0378">Hydrolase</keyword>
<proteinExistence type="predicted"/>